<sequence length="92" mass="11007">MSGYTHEEVRSKNCRFLQGDETDRSKGAIKAAISKKKRISVKLKNYRKDHIFFWNELTIDPFYIEDEAKYYLLGFKKTLQSKKSIRIGWKQR</sequence>
<evidence type="ECO:0000313" key="6">
    <source>
        <dbReference type="Proteomes" id="UP001139011"/>
    </source>
</evidence>
<accession>A0A9X1XA75</accession>
<dbReference type="PANTHER" id="PTHR47429">
    <property type="entry name" value="PROTEIN TWIN LOV 1"/>
    <property type="match status" value="1"/>
</dbReference>
<proteinExistence type="predicted"/>
<dbReference type="InterPro" id="IPR000014">
    <property type="entry name" value="PAS"/>
</dbReference>
<protein>
    <submittedName>
        <fullName evidence="5">PAS domain-containing protein</fullName>
    </submittedName>
</protein>
<keyword evidence="3" id="KW-0157">Chromophore</keyword>
<keyword evidence="1" id="KW-0285">Flavoprotein</keyword>
<reference evidence="5" key="1">
    <citation type="submission" date="2021-09" db="EMBL/GenBank/DDBJ databases">
        <title>Genome analysis of Fictibacillus sp. KIGAM418 isolated from marine sediment.</title>
        <authorList>
            <person name="Seo M.-J."/>
            <person name="Cho E.-S."/>
            <person name="Hwang C.Y."/>
        </authorList>
    </citation>
    <scope>NUCLEOTIDE SEQUENCE</scope>
    <source>
        <strain evidence="5">KIGAM418</strain>
    </source>
</reference>
<evidence type="ECO:0000313" key="5">
    <source>
        <dbReference type="EMBL" id="MCK6256070.1"/>
    </source>
</evidence>
<feature type="domain" description="PAS" evidence="4">
    <location>
        <begin position="1"/>
        <end position="71"/>
    </location>
</feature>
<dbReference type="PANTHER" id="PTHR47429:SF2">
    <property type="entry name" value="PROTEIN TWIN LOV 1"/>
    <property type="match status" value="1"/>
</dbReference>
<gene>
    <name evidence="5" type="ORF">LCY76_05560</name>
</gene>
<dbReference type="EMBL" id="JAIWJX010000002">
    <property type="protein sequence ID" value="MCK6256070.1"/>
    <property type="molecule type" value="Genomic_DNA"/>
</dbReference>
<keyword evidence="6" id="KW-1185">Reference proteome</keyword>
<organism evidence="5 6">
    <name type="scientific">Fictibacillus marinisediminis</name>
    <dbReference type="NCBI Taxonomy" id="2878389"/>
    <lineage>
        <taxon>Bacteria</taxon>
        <taxon>Bacillati</taxon>
        <taxon>Bacillota</taxon>
        <taxon>Bacilli</taxon>
        <taxon>Bacillales</taxon>
        <taxon>Fictibacillaceae</taxon>
        <taxon>Fictibacillus</taxon>
    </lineage>
</organism>
<evidence type="ECO:0000256" key="2">
    <source>
        <dbReference type="ARBA" id="ARBA00022643"/>
    </source>
</evidence>
<dbReference type="InterPro" id="IPR035965">
    <property type="entry name" value="PAS-like_dom_sf"/>
</dbReference>
<comment type="caution">
    <text evidence="5">The sequence shown here is derived from an EMBL/GenBank/DDBJ whole genome shotgun (WGS) entry which is preliminary data.</text>
</comment>
<dbReference type="Pfam" id="PF13426">
    <property type="entry name" value="PAS_9"/>
    <property type="match status" value="1"/>
</dbReference>
<dbReference type="RefSeq" id="WP_419714977.1">
    <property type="nucleotide sequence ID" value="NZ_JAIWJX010000002.1"/>
</dbReference>
<dbReference type="Proteomes" id="UP001139011">
    <property type="component" value="Unassembled WGS sequence"/>
</dbReference>
<evidence type="ECO:0000256" key="3">
    <source>
        <dbReference type="ARBA" id="ARBA00022991"/>
    </source>
</evidence>
<keyword evidence="2" id="KW-0288">FMN</keyword>
<dbReference type="SUPFAM" id="SSF55785">
    <property type="entry name" value="PYP-like sensor domain (PAS domain)"/>
    <property type="match status" value="1"/>
</dbReference>
<name>A0A9X1XA75_9BACL</name>
<dbReference type="AlphaFoldDB" id="A0A9X1XA75"/>
<evidence type="ECO:0000259" key="4">
    <source>
        <dbReference type="Pfam" id="PF13426"/>
    </source>
</evidence>
<evidence type="ECO:0000256" key="1">
    <source>
        <dbReference type="ARBA" id="ARBA00022630"/>
    </source>
</evidence>
<dbReference type="Gene3D" id="3.30.450.20">
    <property type="entry name" value="PAS domain"/>
    <property type="match status" value="1"/>
</dbReference>